<evidence type="ECO:0000256" key="8">
    <source>
        <dbReference type="ARBA" id="ARBA00023212"/>
    </source>
</evidence>
<evidence type="ECO:0000256" key="6">
    <source>
        <dbReference type="ARBA" id="ARBA00022794"/>
    </source>
</evidence>
<organism evidence="10 11">
    <name type="scientific">Notothenia coriiceps</name>
    <name type="common">black rockcod</name>
    <dbReference type="NCBI Taxonomy" id="8208"/>
    <lineage>
        <taxon>Eukaryota</taxon>
        <taxon>Metazoa</taxon>
        <taxon>Chordata</taxon>
        <taxon>Craniata</taxon>
        <taxon>Vertebrata</taxon>
        <taxon>Euteleostomi</taxon>
        <taxon>Actinopterygii</taxon>
        <taxon>Neopterygii</taxon>
        <taxon>Teleostei</taxon>
        <taxon>Neoteleostei</taxon>
        <taxon>Acanthomorphata</taxon>
        <taxon>Eupercaria</taxon>
        <taxon>Perciformes</taxon>
        <taxon>Notothenioidei</taxon>
        <taxon>Nototheniidae</taxon>
        <taxon>Notothenia</taxon>
    </lineage>
</organism>
<keyword evidence="10" id="KW-1185">Reference proteome</keyword>
<protein>
    <recommendedName>
        <fullName evidence="3">Centrosomal protein of 162 kDa</fullName>
    </recommendedName>
</protein>
<evidence type="ECO:0000313" key="11">
    <source>
        <dbReference type="RefSeq" id="XP_010787880.1"/>
    </source>
</evidence>
<evidence type="ECO:0000256" key="1">
    <source>
        <dbReference type="ARBA" id="ARBA00004114"/>
    </source>
</evidence>
<name>A0A6I9PJW0_9TELE</name>
<dbReference type="InterPro" id="IPR038774">
    <property type="entry name" value="CEP162-like"/>
</dbReference>
<reference evidence="11" key="1">
    <citation type="submission" date="2025-08" db="UniProtKB">
        <authorList>
            <consortium name="RefSeq"/>
        </authorList>
    </citation>
    <scope>IDENTIFICATION</scope>
    <source>
        <tissue evidence="11">Muscle</tissue>
    </source>
</reference>
<dbReference type="PANTHER" id="PTHR34031">
    <property type="entry name" value="CENTROSOMAL PROTEIN OF 162 KDA"/>
    <property type="match status" value="1"/>
</dbReference>
<dbReference type="GeneID" id="104961308"/>
<keyword evidence="8" id="KW-0206">Cytoskeleton</keyword>
<evidence type="ECO:0000256" key="2">
    <source>
        <dbReference type="ARBA" id="ARBA00009485"/>
    </source>
</evidence>
<evidence type="ECO:0000256" key="7">
    <source>
        <dbReference type="ARBA" id="ARBA00023054"/>
    </source>
</evidence>
<evidence type="ECO:0000256" key="3">
    <source>
        <dbReference type="ARBA" id="ARBA00021406"/>
    </source>
</evidence>
<comment type="similarity">
    <text evidence="2">Belongs to the CEP162 family.</text>
</comment>
<feature type="coiled-coil region" evidence="9">
    <location>
        <begin position="25"/>
        <end position="83"/>
    </location>
</feature>
<evidence type="ECO:0000256" key="9">
    <source>
        <dbReference type="SAM" id="Coils"/>
    </source>
</evidence>
<dbReference type="GO" id="GO:0005879">
    <property type="term" value="C:axonemal microtubule"/>
    <property type="evidence" value="ECO:0007669"/>
    <property type="project" value="TreeGrafter"/>
</dbReference>
<dbReference type="PANTHER" id="PTHR34031:SF1">
    <property type="entry name" value="CENTROSOMAL PROTEIN OF 162 KDA"/>
    <property type="match status" value="1"/>
</dbReference>
<dbReference type="KEGG" id="ncc:104961308"/>
<dbReference type="AlphaFoldDB" id="A0A6I9PJW0"/>
<accession>A0A6I9PJW0</accession>
<sequence>MKAEQLRALDTLRADYALEHSSSRVAELTNQLHTQEVTVKHLKEQLQELQGAKDALTVSRTREDALQKQLSRLLKDLKEAKEAQSPEGKLLSGLERKILDMELRHQSRERKLQQSPPPLQVIGGSWQTLDSGQQSEVEGWKQLAQQKSREVEAFRLELDSILDILRHLQRQGVVLPPPPHLSALQ</sequence>
<keyword evidence="4" id="KW-0963">Cytoplasm</keyword>
<comment type="subcellular location">
    <subcellularLocation>
        <location evidence="1">Cytoplasm</location>
        <location evidence="1">Cytoskeleton</location>
        <location evidence="1">Microtubule organizing center</location>
        <location evidence="1">Centrosome</location>
        <location evidence="1">Centriole</location>
    </subcellularLocation>
</comment>
<dbReference type="GO" id="GO:0060271">
    <property type="term" value="P:cilium assembly"/>
    <property type="evidence" value="ECO:0007669"/>
    <property type="project" value="TreeGrafter"/>
</dbReference>
<evidence type="ECO:0000256" key="5">
    <source>
        <dbReference type="ARBA" id="ARBA00022701"/>
    </source>
</evidence>
<keyword evidence="5" id="KW-0493">Microtubule</keyword>
<evidence type="ECO:0000313" key="10">
    <source>
        <dbReference type="Proteomes" id="UP000504611"/>
    </source>
</evidence>
<dbReference type="OrthoDB" id="2157184at2759"/>
<dbReference type="GO" id="GO:0034451">
    <property type="term" value="C:centriolar satellite"/>
    <property type="evidence" value="ECO:0007669"/>
    <property type="project" value="TreeGrafter"/>
</dbReference>
<dbReference type="GO" id="GO:0005654">
    <property type="term" value="C:nucleoplasm"/>
    <property type="evidence" value="ECO:0007669"/>
    <property type="project" value="TreeGrafter"/>
</dbReference>
<dbReference type="GO" id="GO:0005814">
    <property type="term" value="C:centriole"/>
    <property type="evidence" value="ECO:0007669"/>
    <property type="project" value="UniProtKB-SubCell"/>
</dbReference>
<proteinExistence type="inferred from homology"/>
<dbReference type="Proteomes" id="UP000504611">
    <property type="component" value="Unplaced"/>
</dbReference>
<gene>
    <name evidence="11" type="primary">LOC104961308</name>
</gene>
<evidence type="ECO:0000256" key="4">
    <source>
        <dbReference type="ARBA" id="ARBA00022490"/>
    </source>
</evidence>
<dbReference type="RefSeq" id="XP_010787880.1">
    <property type="nucleotide sequence ID" value="XM_010789578.1"/>
</dbReference>
<keyword evidence="6" id="KW-0970">Cilium biogenesis/degradation</keyword>
<keyword evidence="7 9" id="KW-0175">Coiled coil</keyword>